<protein>
    <recommendedName>
        <fullName evidence="2">Putative cysteine ligase BshC</fullName>
        <ecNumber evidence="2">6.-.-.-</ecNumber>
    </recommendedName>
</protein>
<dbReference type="Proteomes" id="UP000198757">
    <property type="component" value="Unassembled WGS sequence"/>
</dbReference>
<evidence type="ECO:0000256" key="2">
    <source>
        <dbReference type="HAMAP-Rule" id="MF_01867"/>
    </source>
</evidence>
<dbReference type="NCBIfam" id="TIGR03998">
    <property type="entry name" value="thiol_BshC"/>
    <property type="match status" value="1"/>
</dbReference>
<dbReference type="STRING" id="1285928.SAMN04487894_102535"/>
<dbReference type="Pfam" id="PF24850">
    <property type="entry name" value="CC_BshC"/>
    <property type="match status" value="1"/>
</dbReference>
<gene>
    <name evidence="2" type="primary">bshC</name>
    <name evidence="5" type="ORF">SAMN04487894_102535</name>
</gene>
<organism evidence="5 6">
    <name type="scientific">Niabella drilacis (strain DSM 25811 / CCM 8410 / CCUG 62505 / LMG 26954 / E90)</name>
    <dbReference type="NCBI Taxonomy" id="1285928"/>
    <lineage>
        <taxon>Bacteria</taxon>
        <taxon>Pseudomonadati</taxon>
        <taxon>Bacteroidota</taxon>
        <taxon>Chitinophagia</taxon>
        <taxon>Chitinophagales</taxon>
        <taxon>Chitinophagaceae</taxon>
        <taxon>Niabella</taxon>
    </lineage>
</organism>
<name>A0A1G6M2G0_NIADE</name>
<evidence type="ECO:0000259" key="3">
    <source>
        <dbReference type="Pfam" id="PF10079"/>
    </source>
</evidence>
<dbReference type="HAMAP" id="MF_01867">
    <property type="entry name" value="BshC"/>
    <property type="match status" value="1"/>
</dbReference>
<comment type="similarity">
    <text evidence="2">Belongs to the BshC family.</text>
</comment>
<keyword evidence="6" id="KW-1185">Reference proteome</keyword>
<dbReference type="EMBL" id="FMZO01000002">
    <property type="protein sequence ID" value="SDC49631.1"/>
    <property type="molecule type" value="Genomic_DNA"/>
</dbReference>
<dbReference type="AlphaFoldDB" id="A0A1G6M2G0"/>
<dbReference type="Pfam" id="PF10079">
    <property type="entry name" value="Rossmann-like_BshC"/>
    <property type="match status" value="1"/>
</dbReference>
<feature type="domain" description="Bacillithiol biosynthesis BshC C-terminal coiled-coil" evidence="4">
    <location>
        <begin position="387"/>
        <end position="542"/>
    </location>
</feature>
<sequence>MYFHFGLQYQCMDCKTLNLSYAETGFFSKLALEYLSKDEKLRPFYNAFPSVAAIGDAIERRKKTATNRQLLVRVLQQQYEAVPASAKVAANLALLEKETTFTTVTAHQPNIFTGPFYFIYKILHAIRLAEQSKEWYPQYDFVPVYYMGSEDADLDELGHLFIDGQKMVWNTNQAGAIGRMTVDKALLELVDRIGAQTGVGPYGDEIGDALRTCYRPGISIQEATFGFVHFLFARYGLVVVIPDNAELKSVAASLFKDELKNSRSVAIVATTAAQLTAAGYKVQAHSRDINLFYLADGGRHRIERSGNRWQVVDTSHTFSEEEIMQEVDAHPERFSPNVILRPVFQEMILPNLLFVGGGGELAYWIQLKEVFNHYGIPYPLLVLRNSFLVLNRKQAVLAQKLGYRPAQLFRQLHELKNDWIKVHSEKDLDIEGALAGIKLVYAGLEAQAGPVDATLLRHIEALKTTTSKRIGELGKKMLRAEKRNHRDAMNQVTKLKEQLFPLNSLQERIENFIPFYAQYGSSLIDTLYKHSLGLEQEFVVLEEL</sequence>
<dbReference type="GO" id="GO:0016874">
    <property type="term" value="F:ligase activity"/>
    <property type="evidence" value="ECO:0007669"/>
    <property type="project" value="UniProtKB-UniRule"/>
</dbReference>
<dbReference type="InterPro" id="IPR055399">
    <property type="entry name" value="CC_BshC"/>
</dbReference>
<evidence type="ECO:0000313" key="5">
    <source>
        <dbReference type="EMBL" id="SDC49631.1"/>
    </source>
</evidence>
<reference evidence="6" key="1">
    <citation type="submission" date="2016-10" db="EMBL/GenBank/DDBJ databases">
        <authorList>
            <person name="Varghese N."/>
            <person name="Submissions S."/>
        </authorList>
    </citation>
    <scope>NUCLEOTIDE SEQUENCE [LARGE SCALE GENOMIC DNA]</scope>
    <source>
        <strain evidence="6">DSM 25811 / CCM 8410 / LMG 26954 / E90</strain>
    </source>
</reference>
<accession>A0A1G6M2G0</accession>
<dbReference type="PIRSF" id="PIRSF012535">
    <property type="entry name" value="UCP012535"/>
    <property type="match status" value="1"/>
</dbReference>
<dbReference type="InterPro" id="IPR055398">
    <property type="entry name" value="Rossmann-like_BshC"/>
</dbReference>
<evidence type="ECO:0000259" key="4">
    <source>
        <dbReference type="Pfam" id="PF24850"/>
    </source>
</evidence>
<evidence type="ECO:0000313" key="6">
    <source>
        <dbReference type="Proteomes" id="UP000198757"/>
    </source>
</evidence>
<evidence type="ECO:0000256" key="1">
    <source>
        <dbReference type="ARBA" id="ARBA00022598"/>
    </source>
</evidence>
<dbReference type="EC" id="6.-.-.-" evidence="2"/>
<proteinExistence type="inferred from homology"/>
<keyword evidence="1 2" id="KW-0436">Ligase</keyword>
<feature type="domain" description="Bacillithiol biosynthesis BshC N-terminal Rossmann-like" evidence="3">
    <location>
        <begin position="12"/>
        <end position="385"/>
    </location>
</feature>
<dbReference type="InterPro" id="IPR011199">
    <property type="entry name" value="Bacillithiol_biosynth_BshC"/>
</dbReference>